<dbReference type="CDD" id="cd03784">
    <property type="entry name" value="GT1_Gtf-like"/>
    <property type="match status" value="1"/>
</dbReference>
<name>A0A1A2Z6P5_9MYCO</name>
<proteinExistence type="predicted"/>
<evidence type="ECO:0000313" key="2">
    <source>
        <dbReference type="EMBL" id="OBI45323.1"/>
    </source>
</evidence>
<comment type="caution">
    <text evidence="2">The sequence shown here is derived from an EMBL/GenBank/DDBJ whole genome shotgun (WGS) entry which is preliminary data.</text>
</comment>
<dbReference type="GO" id="GO:0016758">
    <property type="term" value="F:hexosyltransferase activity"/>
    <property type="evidence" value="ECO:0007669"/>
    <property type="project" value="UniProtKB-ARBA"/>
</dbReference>
<dbReference type="InterPro" id="IPR010610">
    <property type="entry name" value="EryCIII-like_C"/>
</dbReference>
<feature type="domain" description="Erythromycin biosynthesis protein CIII-like C-terminal" evidence="1">
    <location>
        <begin position="267"/>
        <end position="387"/>
    </location>
</feature>
<dbReference type="PANTHER" id="PTHR48050:SF13">
    <property type="entry name" value="STEROL 3-BETA-GLUCOSYLTRANSFERASE UGT80A2"/>
    <property type="match status" value="1"/>
</dbReference>
<dbReference type="RefSeq" id="WP_065015002.1">
    <property type="nucleotide sequence ID" value="NZ_LZKJ01000125.1"/>
</dbReference>
<dbReference type="GO" id="GO:0017000">
    <property type="term" value="P:antibiotic biosynthetic process"/>
    <property type="evidence" value="ECO:0007669"/>
    <property type="project" value="UniProtKB-ARBA"/>
</dbReference>
<evidence type="ECO:0000259" key="1">
    <source>
        <dbReference type="Pfam" id="PF06722"/>
    </source>
</evidence>
<keyword evidence="2" id="KW-0808">Transferase</keyword>
<dbReference type="InterPro" id="IPR050426">
    <property type="entry name" value="Glycosyltransferase_28"/>
</dbReference>
<organism evidence="2 3">
    <name type="scientific">Mycobacterium kyorinense</name>
    <dbReference type="NCBI Taxonomy" id="487514"/>
    <lineage>
        <taxon>Bacteria</taxon>
        <taxon>Bacillati</taxon>
        <taxon>Actinomycetota</taxon>
        <taxon>Actinomycetes</taxon>
        <taxon>Mycobacteriales</taxon>
        <taxon>Mycobacteriaceae</taxon>
        <taxon>Mycobacterium</taxon>
    </lineage>
</organism>
<dbReference type="PANTHER" id="PTHR48050">
    <property type="entry name" value="STEROL 3-BETA-GLUCOSYLTRANSFERASE"/>
    <property type="match status" value="1"/>
</dbReference>
<sequence length="412" mass="43441">MATILAYTSPALGHLYPICALLAELRERGHHVVLRTLAAGVLTGRRAGFVTEAIDPRIEDIVMSDWRAANQRAALSLACRAFSERATHEIDDLRGAIDTVAPDALIIDTNCWGAAAVADAGDVPWLTFWPYTPFLGSRGVPPFGPGLRPWPGVAGRIRDAALRPIVLGAVEKAMLGLLNKVRADAGAVPVGSADEFARRAPLILVATGEPFEYPHPDWGGSVQLIGPCDFDPPADPPPRLDGIDSPVVLVSNSSERQDDAALALTALEALADQPVHVVATLPTGVPHGITPPPNATVTAFVPHGAVLDRAVCAVTHGGMGTTQKALVRGVPVCVVPHGRDQFEVARRVEVSRSGTRLAARRLSPMRLKAKVLQAMSMTEGARRVADGFSATGGVGYGADLVERRLLGQHAPA</sequence>
<dbReference type="Gene3D" id="3.40.50.2000">
    <property type="entry name" value="Glycogen Phosphorylase B"/>
    <property type="match status" value="2"/>
</dbReference>
<gene>
    <name evidence="2" type="ORF">A5707_02090</name>
</gene>
<dbReference type="EMBL" id="LZKJ01000125">
    <property type="protein sequence ID" value="OBI45323.1"/>
    <property type="molecule type" value="Genomic_DNA"/>
</dbReference>
<dbReference type="GO" id="GO:0008194">
    <property type="term" value="F:UDP-glycosyltransferase activity"/>
    <property type="evidence" value="ECO:0007669"/>
    <property type="project" value="InterPro"/>
</dbReference>
<accession>A0A1A2Z6P5</accession>
<reference evidence="3" key="1">
    <citation type="submission" date="2016-06" db="EMBL/GenBank/DDBJ databases">
        <authorList>
            <person name="Sutton G."/>
            <person name="Brinkac L."/>
            <person name="Sanka R."/>
            <person name="Adams M."/>
            <person name="Lau E."/>
            <person name="Sam S."/>
            <person name="Sreng N."/>
            <person name="Him V."/>
            <person name="Kerleguer A."/>
            <person name="Cheng S."/>
        </authorList>
    </citation>
    <scope>NUCLEOTIDE SEQUENCE [LARGE SCALE GENOMIC DNA]</scope>
    <source>
        <strain evidence="3">E861</strain>
    </source>
</reference>
<protein>
    <submittedName>
        <fullName evidence="2">Glycosyl transferase</fullName>
    </submittedName>
</protein>
<dbReference type="AlphaFoldDB" id="A0A1A2Z6P5"/>
<dbReference type="OrthoDB" id="6620093at2"/>
<dbReference type="Proteomes" id="UP000093592">
    <property type="component" value="Unassembled WGS sequence"/>
</dbReference>
<evidence type="ECO:0000313" key="3">
    <source>
        <dbReference type="Proteomes" id="UP000093592"/>
    </source>
</evidence>
<dbReference type="InterPro" id="IPR002213">
    <property type="entry name" value="UDP_glucos_trans"/>
</dbReference>
<dbReference type="SUPFAM" id="SSF53756">
    <property type="entry name" value="UDP-Glycosyltransferase/glycogen phosphorylase"/>
    <property type="match status" value="1"/>
</dbReference>
<dbReference type="Pfam" id="PF06722">
    <property type="entry name" value="EryCIII-like_C"/>
    <property type="match status" value="1"/>
</dbReference>